<sequence>MLTELRNKEITVCAIVTNSASAYAAALSIIFLPCFAHQINLCMGKIFKESTEFKTTIDCAIKLATYFKNSNHKYFIACLRDQQYKIYKKCIAISVPGET</sequence>
<comment type="caution">
    <text evidence="1">The sequence shown here is derived from an EMBL/GenBank/DDBJ whole genome shotgun (WGS) entry which is preliminary data.</text>
</comment>
<reference evidence="1 2" key="2">
    <citation type="submission" date="2017-09" db="EMBL/GenBank/DDBJ databases">
        <title>Extensive intraspecific genome diversity in a model arbuscular mycorrhizal fungus.</title>
        <authorList>
            <person name="Chen E.C."/>
            <person name="Morin E."/>
            <person name="Beaudet D."/>
            <person name="Noel J."/>
            <person name="Ndikumana S."/>
            <person name="Charron P."/>
            <person name="St-Onge C."/>
            <person name="Giorgi J."/>
            <person name="Grigoriev I.V."/>
            <person name="Roux C."/>
            <person name="Martin F.M."/>
            <person name="Corradi N."/>
        </authorList>
    </citation>
    <scope>NUCLEOTIDE SEQUENCE [LARGE SCALE GENOMIC DNA]</scope>
    <source>
        <strain evidence="1 2">A5</strain>
    </source>
</reference>
<reference evidence="1 2" key="1">
    <citation type="submission" date="2016-04" db="EMBL/GenBank/DDBJ databases">
        <title>Genome analyses suggest a sexual origin of heterokaryosis in a supposedly ancient asexual fungus.</title>
        <authorList>
            <person name="Ropars J."/>
            <person name="Sedzielewska K."/>
            <person name="Noel J."/>
            <person name="Charron P."/>
            <person name="Farinelli L."/>
            <person name="Marton T."/>
            <person name="Kruger M."/>
            <person name="Pelin A."/>
            <person name="Brachmann A."/>
            <person name="Corradi N."/>
        </authorList>
    </citation>
    <scope>NUCLEOTIDE SEQUENCE [LARGE SCALE GENOMIC DNA]</scope>
    <source>
        <strain evidence="1 2">A5</strain>
    </source>
</reference>
<dbReference type="EMBL" id="LLXJ01000145">
    <property type="protein sequence ID" value="PKC14258.1"/>
    <property type="molecule type" value="Genomic_DNA"/>
</dbReference>
<evidence type="ECO:0000313" key="2">
    <source>
        <dbReference type="Proteomes" id="UP000232722"/>
    </source>
</evidence>
<accession>A0A2I1FQE6</accession>
<dbReference type="InterPro" id="IPR012337">
    <property type="entry name" value="RNaseH-like_sf"/>
</dbReference>
<evidence type="ECO:0000313" key="1">
    <source>
        <dbReference type="EMBL" id="PKC14258.1"/>
    </source>
</evidence>
<dbReference type="Proteomes" id="UP000232722">
    <property type="component" value="Unassembled WGS sequence"/>
</dbReference>
<dbReference type="AlphaFoldDB" id="A0A2I1FQE6"/>
<organism evidence="1 2">
    <name type="scientific">Rhizophagus irregularis</name>
    <dbReference type="NCBI Taxonomy" id="588596"/>
    <lineage>
        <taxon>Eukaryota</taxon>
        <taxon>Fungi</taxon>
        <taxon>Fungi incertae sedis</taxon>
        <taxon>Mucoromycota</taxon>
        <taxon>Glomeromycotina</taxon>
        <taxon>Glomeromycetes</taxon>
        <taxon>Glomerales</taxon>
        <taxon>Glomeraceae</taxon>
        <taxon>Rhizophagus</taxon>
    </lineage>
</organism>
<dbReference type="SUPFAM" id="SSF53098">
    <property type="entry name" value="Ribonuclease H-like"/>
    <property type="match status" value="1"/>
</dbReference>
<name>A0A2I1FQE6_9GLOM</name>
<gene>
    <name evidence="1" type="ORF">RhiirA5_409639</name>
</gene>
<protein>
    <submittedName>
        <fullName evidence="1">Uncharacterized protein</fullName>
    </submittedName>
</protein>
<dbReference type="OrthoDB" id="2444460at2759"/>
<proteinExistence type="predicted"/>